<name>A0A5J5EKN6_9PEZI</name>
<dbReference type="Gene3D" id="1.20.1250.20">
    <property type="entry name" value="MFS general substrate transporter like domains"/>
    <property type="match status" value="1"/>
</dbReference>
<evidence type="ECO:0000256" key="2">
    <source>
        <dbReference type="ARBA" id="ARBA00022692"/>
    </source>
</evidence>
<evidence type="ECO:0000256" key="5">
    <source>
        <dbReference type="SAM" id="Phobius"/>
    </source>
</evidence>
<dbReference type="InterPro" id="IPR005828">
    <property type="entry name" value="MFS_sugar_transport-like"/>
</dbReference>
<dbReference type="GO" id="GO:0016020">
    <property type="term" value="C:membrane"/>
    <property type="evidence" value="ECO:0007669"/>
    <property type="project" value="UniProtKB-SubCell"/>
</dbReference>
<gene>
    <name evidence="6" type="ORF">FN846DRAFT_911642</name>
</gene>
<keyword evidence="4 5" id="KW-0472">Membrane</keyword>
<feature type="transmembrane region" description="Helical" evidence="5">
    <location>
        <begin position="25"/>
        <end position="47"/>
    </location>
</feature>
<keyword evidence="2 5" id="KW-0812">Transmembrane</keyword>
<dbReference type="Proteomes" id="UP000326924">
    <property type="component" value="Unassembled WGS sequence"/>
</dbReference>
<keyword evidence="7" id="KW-1185">Reference proteome</keyword>
<evidence type="ECO:0000313" key="7">
    <source>
        <dbReference type="Proteomes" id="UP000326924"/>
    </source>
</evidence>
<feature type="transmembrane region" description="Helical" evidence="5">
    <location>
        <begin position="59"/>
        <end position="78"/>
    </location>
</feature>
<sequence>MPPKRRSGREGLQITDSRRGTPTTYFFILEGIKQTQAFAITSIMFALQNPDQGNLGPKVGFVFGSLSLVSLLFVFLLVPKMKGRSFDELDYMFQHRIPARRFKGFVVPVEVPVETPGPGEKSPGVKKQPTMAFSTEFVKD</sequence>
<comment type="subcellular location">
    <subcellularLocation>
        <location evidence="1">Membrane</location>
    </subcellularLocation>
</comment>
<accession>A0A5J5EKN6</accession>
<dbReference type="InterPro" id="IPR036259">
    <property type="entry name" value="MFS_trans_sf"/>
</dbReference>
<evidence type="ECO:0008006" key="8">
    <source>
        <dbReference type="Google" id="ProtNLM"/>
    </source>
</evidence>
<organism evidence="6 7">
    <name type="scientific">Sphaerosporella brunnea</name>
    <dbReference type="NCBI Taxonomy" id="1250544"/>
    <lineage>
        <taxon>Eukaryota</taxon>
        <taxon>Fungi</taxon>
        <taxon>Dikarya</taxon>
        <taxon>Ascomycota</taxon>
        <taxon>Pezizomycotina</taxon>
        <taxon>Pezizomycetes</taxon>
        <taxon>Pezizales</taxon>
        <taxon>Pyronemataceae</taxon>
        <taxon>Sphaerosporella</taxon>
    </lineage>
</organism>
<dbReference type="AlphaFoldDB" id="A0A5J5EKN6"/>
<dbReference type="InParanoid" id="A0A5J5EKN6"/>
<evidence type="ECO:0000256" key="3">
    <source>
        <dbReference type="ARBA" id="ARBA00022989"/>
    </source>
</evidence>
<proteinExistence type="predicted"/>
<dbReference type="GO" id="GO:0022857">
    <property type="term" value="F:transmembrane transporter activity"/>
    <property type="evidence" value="ECO:0007669"/>
    <property type="project" value="InterPro"/>
</dbReference>
<dbReference type="Pfam" id="PF00083">
    <property type="entry name" value="Sugar_tr"/>
    <property type="match status" value="1"/>
</dbReference>
<reference evidence="6 7" key="1">
    <citation type="submission" date="2019-09" db="EMBL/GenBank/DDBJ databases">
        <title>Draft genome of the ectomycorrhizal ascomycete Sphaerosporella brunnea.</title>
        <authorList>
            <consortium name="DOE Joint Genome Institute"/>
            <person name="Benucci G.M."/>
            <person name="Marozzi G."/>
            <person name="Antonielli L."/>
            <person name="Sanchez S."/>
            <person name="Marco P."/>
            <person name="Wang X."/>
            <person name="Falini L.B."/>
            <person name="Barry K."/>
            <person name="Haridas S."/>
            <person name="Lipzen A."/>
            <person name="Labutti K."/>
            <person name="Grigoriev I.V."/>
            <person name="Murat C."/>
            <person name="Martin F."/>
            <person name="Albertini E."/>
            <person name="Donnini D."/>
            <person name="Bonito G."/>
        </authorList>
    </citation>
    <scope>NUCLEOTIDE SEQUENCE [LARGE SCALE GENOMIC DNA]</scope>
    <source>
        <strain evidence="6 7">Sb_GMNB300</strain>
    </source>
</reference>
<evidence type="ECO:0000256" key="1">
    <source>
        <dbReference type="ARBA" id="ARBA00004370"/>
    </source>
</evidence>
<evidence type="ECO:0000256" key="4">
    <source>
        <dbReference type="ARBA" id="ARBA00023136"/>
    </source>
</evidence>
<comment type="caution">
    <text evidence="6">The sequence shown here is derived from an EMBL/GenBank/DDBJ whole genome shotgun (WGS) entry which is preliminary data.</text>
</comment>
<dbReference type="EMBL" id="VXIS01000258">
    <property type="protein sequence ID" value="KAA8895546.1"/>
    <property type="molecule type" value="Genomic_DNA"/>
</dbReference>
<protein>
    <recommendedName>
        <fullName evidence="8">Major facilitator superfamily (MFS) profile domain-containing protein</fullName>
    </recommendedName>
</protein>
<evidence type="ECO:0000313" key="6">
    <source>
        <dbReference type="EMBL" id="KAA8895546.1"/>
    </source>
</evidence>
<keyword evidence="3 5" id="KW-1133">Transmembrane helix</keyword>
<dbReference type="OrthoDB" id="4366261at2759"/>